<evidence type="ECO:0000256" key="1">
    <source>
        <dbReference type="SAM" id="MobiDB-lite"/>
    </source>
</evidence>
<accession>A0ABU2UI49</accession>
<proteinExistence type="predicted"/>
<organism evidence="2 3">
    <name type="scientific">Streptomyces hintoniae</name>
    <dbReference type="NCBI Taxonomy" id="3075521"/>
    <lineage>
        <taxon>Bacteria</taxon>
        <taxon>Bacillati</taxon>
        <taxon>Actinomycetota</taxon>
        <taxon>Actinomycetes</taxon>
        <taxon>Kitasatosporales</taxon>
        <taxon>Streptomycetaceae</taxon>
        <taxon>Streptomyces</taxon>
    </lineage>
</organism>
<keyword evidence="3" id="KW-1185">Reference proteome</keyword>
<protein>
    <submittedName>
        <fullName evidence="2">Uncharacterized protein</fullName>
    </submittedName>
</protein>
<evidence type="ECO:0000313" key="3">
    <source>
        <dbReference type="Proteomes" id="UP001180489"/>
    </source>
</evidence>
<dbReference type="RefSeq" id="WP_311634929.1">
    <property type="nucleotide sequence ID" value="NZ_JAVRFF010000011.1"/>
</dbReference>
<dbReference type="Proteomes" id="UP001180489">
    <property type="component" value="Unassembled WGS sequence"/>
</dbReference>
<sequence>MIRSFPGMCDAKPLPRLGGEIELSDESAAGLLRIGVAELAAENDGQEDEPADSTPAPKRGPGRPRKQTEDA</sequence>
<reference evidence="2" key="1">
    <citation type="submission" date="2024-05" db="EMBL/GenBank/DDBJ databases">
        <title>30 novel species of actinomycetes from the DSMZ collection.</title>
        <authorList>
            <person name="Nouioui I."/>
        </authorList>
    </citation>
    <scope>NUCLEOTIDE SEQUENCE</scope>
    <source>
        <strain evidence="2">DSM 41014</strain>
    </source>
</reference>
<evidence type="ECO:0000313" key="2">
    <source>
        <dbReference type="EMBL" id="MDT0472780.1"/>
    </source>
</evidence>
<name>A0ABU2UI49_9ACTN</name>
<gene>
    <name evidence="2" type="ORF">RM863_11650</name>
</gene>
<dbReference type="EMBL" id="JAVRFF010000011">
    <property type="protein sequence ID" value="MDT0472780.1"/>
    <property type="molecule type" value="Genomic_DNA"/>
</dbReference>
<feature type="region of interest" description="Disordered" evidence="1">
    <location>
        <begin position="40"/>
        <end position="71"/>
    </location>
</feature>
<comment type="caution">
    <text evidence="2">The sequence shown here is derived from an EMBL/GenBank/DDBJ whole genome shotgun (WGS) entry which is preliminary data.</text>
</comment>